<gene>
    <name evidence="1" type="ORF">HLH33_17840</name>
</gene>
<protein>
    <submittedName>
        <fullName evidence="1">Uncharacterized protein</fullName>
    </submittedName>
</protein>
<organism evidence="1 2">
    <name type="scientific">Gluconacetobacter diazotrophicus</name>
    <name type="common">Acetobacter diazotrophicus</name>
    <dbReference type="NCBI Taxonomy" id="33996"/>
    <lineage>
        <taxon>Bacteria</taxon>
        <taxon>Pseudomonadati</taxon>
        <taxon>Pseudomonadota</taxon>
        <taxon>Alphaproteobacteria</taxon>
        <taxon>Acetobacterales</taxon>
        <taxon>Acetobacteraceae</taxon>
        <taxon>Gluconacetobacter</taxon>
    </lineage>
</organism>
<dbReference type="AlphaFoldDB" id="A0A7W4I8E0"/>
<reference evidence="1 2" key="1">
    <citation type="submission" date="2020-04" db="EMBL/GenBank/DDBJ databases">
        <title>Description of novel Gluconacetobacter.</title>
        <authorList>
            <person name="Sombolestani A."/>
        </authorList>
    </citation>
    <scope>NUCLEOTIDE SEQUENCE [LARGE SCALE GENOMIC DNA]</scope>
    <source>
        <strain evidence="1 2">LMG 7603</strain>
    </source>
</reference>
<name>A0A7W4I8E0_GLUDI</name>
<sequence length="148" mass="16054">MSESAPPPPSDDDAPSVPDARTVLAALWAGLVASPTTIAAAGSAPLPPDPRAEQHVRRIARAFGLHAEHCVMELIADDRAALIRESAETLTRLMQIWAARNVSADAVWTELDRRTQVGELLLTLNNTPTRRAGRAIARPWKIRTTKLP</sequence>
<comment type="caution">
    <text evidence="1">The sequence shown here is derived from an EMBL/GenBank/DDBJ whole genome shotgun (WGS) entry which is preliminary data.</text>
</comment>
<proteinExistence type="predicted"/>
<evidence type="ECO:0000313" key="2">
    <source>
        <dbReference type="Proteomes" id="UP000550787"/>
    </source>
</evidence>
<accession>A0A7W4I8E0</accession>
<dbReference type="EMBL" id="JABEQG010000059">
    <property type="protein sequence ID" value="MBB2158135.1"/>
    <property type="molecule type" value="Genomic_DNA"/>
</dbReference>
<evidence type="ECO:0000313" key="1">
    <source>
        <dbReference type="EMBL" id="MBB2158135.1"/>
    </source>
</evidence>
<dbReference type="RefSeq" id="WP_012228137.1">
    <property type="nucleotide sequence ID" value="NZ_JABEQG010000059.1"/>
</dbReference>
<dbReference type="OMA" id="HATNCTA"/>
<dbReference type="Proteomes" id="UP000550787">
    <property type="component" value="Unassembled WGS sequence"/>
</dbReference>